<organism evidence="1 2">
    <name type="scientific">Sphingomonas jejuensis</name>
    <dbReference type="NCBI Taxonomy" id="904715"/>
    <lineage>
        <taxon>Bacteria</taxon>
        <taxon>Pseudomonadati</taxon>
        <taxon>Pseudomonadota</taxon>
        <taxon>Alphaproteobacteria</taxon>
        <taxon>Sphingomonadales</taxon>
        <taxon>Sphingomonadaceae</taxon>
        <taxon>Sphingomonas</taxon>
    </lineage>
</organism>
<sequence>MTNAERPARLAYLPNGFRVISPGSHIVCARTGMPVPLDRLRYWSVERQEGYGSAEAAVDAMCGR</sequence>
<gene>
    <name evidence="1" type="ORF">GGR88_002061</name>
</gene>
<evidence type="ECO:0008006" key="3">
    <source>
        <dbReference type="Google" id="ProtNLM"/>
    </source>
</evidence>
<dbReference type="InterPro" id="IPR018661">
    <property type="entry name" value="DUF2093"/>
</dbReference>
<dbReference type="RefSeq" id="WP_425338480.1">
    <property type="nucleotide sequence ID" value="NZ_JAATJE010000002.1"/>
</dbReference>
<reference evidence="1 2" key="1">
    <citation type="submission" date="2020-03" db="EMBL/GenBank/DDBJ databases">
        <title>Genomic Encyclopedia of Type Strains, Phase IV (KMG-IV): sequencing the most valuable type-strain genomes for metagenomic binning, comparative biology and taxonomic classification.</title>
        <authorList>
            <person name="Goeker M."/>
        </authorList>
    </citation>
    <scope>NUCLEOTIDE SEQUENCE [LARGE SCALE GENOMIC DNA]</scope>
    <source>
        <strain evidence="1 2">DSM 27651</strain>
    </source>
</reference>
<keyword evidence="2" id="KW-1185">Reference proteome</keyword>
<protein>
    <recommendedName>
        <fullName evidence="3">DUF2093 domain-containing protein</fullName>
    </recommendedName>
</protein>
<evidence type="ECO:0000313" key="2">
    <source>
        <dbReference type="Proteomes" id="UP000734218"/>
    </source>
</evidence>
<comment type="caution">
    <text evidence="1">The sequence shown here is derived from an EMBL/GenBank/DDBJ whole genome shotgun (WGS) entry which is preliminary data.</text>
</comment>
<dbReference type="Pfam" id="PF09866">
    <property type="entry name" value="DUF2093"/>
    <property type="match status" value="1"/>
</dbReference>
<dbReference type="Proteomes" id="UP000734218">
    <property type="component" value="Unassembled WGS sequence"/>
</dbReference>
<dbReference type="EMBL" id="JAATJE010000002">
    <property type="protein sequence ID" value="NJC34547.1"/>
    <property type="molecule type" value="Genomic_DNA"/>
</dbReference>
<name>A0ABX0XP91_9SPHN</name>
<proteinExistence type="predicted"/>
<accession>A0ABX0XP91</accession>
<evidence type="ECO:0000313" key="1">
    <source>
        <dbReference type="EMBL" id="NJC34547.1"/>
    </source>
</evidence>